<evidence type="ECO:0000256" key="1">
    <source>
        <dbReference type="ARBA" id="ARBA00022723"/>
    </source>
</evidence>
<keyword evidence="1" id="KW-0479">Metal-binding</keyword>
<protein>
    <recommendedName>
        <fullName evidence="2">Carbohydrate kinase PfkB domain-containing protein</fullName>
    </recommendedName>
</protein>
<accession>A0AAD9NEM9</accession>
<comment type="caution">
    <text evidence="3">The sequence shown here is derived from an EMBL/GenBank/DDBJ whole genome shotgun (WGS) entry which is preliminary data.</text>
</comment>
<dbReference type="Pfam" id="PF00294">
    <property type="entry name" value="PfkB"/>
    <property type="match status" value="1"/>
</dbReference>
<dbReference type="PANTHER" id="PTHR42909:SF1">
    <property type="entry name" value="CARBOHYDRATE KINASE PFKB DOMAIN-CONTAINING PROTEIN"/>
    <property type="match status" value="1"/>
</dbReference>
<evidence type="ECO:0000259" key="2">
    <source>
        <dbReference type="Pfam" id="PF00294"/>
    </source>
</evidence>
<dbReference type="EMBL" id="JAODUP010000045">
    <property type="protein sequence ID" value="KAK2165803.1"/>
    <property type="molecule type" value="Genomic_DNA"/>
</dbReference>
<sequence>MSIDQGKPVILVLLDLSAAFDTVDHNVLFSRLKDMFGLSAFFEPTTVSYVPKLFASDAWCRLHYISPNLAELRMLHAGVTSGIFPENKTESSISGDESEILSEVIELSKPLIGYIPNILTTIGQHGAVLIKQNNMRSHKTNLKPETGNNPSAIHMPVLPSDGKHIVSVSGAGDCLVSAFVASMLRDGDPVRSLSRGVMAASLSLQCYKAVPSTLTPDLLELANRNVDPHWQAKVIVSS</sequence>
<organism evidence="3 4">
    <name type="scientific">Paralvinella palmiformis</name>
    <dbReference type="NCBI Taxonomy" id="53620"/>
    <lineage>
        <taxon>Eukaryota</taxon>
        <taxon>Metazoa</taxon>
        <taxon>Spiralia</taxon>
        <taxon>Lophotrochozoa</taxon>
        <taxon>Annelida</taxon>
        <taxon>Polychaeta</taxon>
        <taxon>Sedentaria</taxon>
        <taxon>Canalipalpata</taxon>
        <taxon>Terebellida</taxon>
        <taxon>Terebelliformia</taxon>
        <taxon>Alvinellidae</taxon>
        <taxon>Paralvinella</taxon>
    </lineage>
</organism>
<dbReference type="SUPFAM" id="SSF53613">
    <property type="entry name" value="Ribokinase-like"/>
    <property type="match status" value="1"/>
</dbReference>
<dbReference type="Gene3D" id="3.40.1190.20">
    <property type="match status" value="1"/>
</dbReference>
<name>A0AAD9NEM9_9ANNE</name>
<dbReference type="InterPro" id="IPR029056">
    <property type="entry name" value="Ribokinase-like"/>
</dbReference>
<dbReference type="GO" id="GO:0004730">
    <property type="term" value="F:pseudouridylate synthase activity"/>
    <property type="evidence" value="ECO:0007669"/>
    <property type="project" value="TreeGrafter"/>
</dbReference>
<dbReference type="GO" id="GO:0005737">
    <property type="term" value="C:cytoplasm"/>
    <property type="evidence" value="ECO:0007669"/>
    <property type="project" value="TreeGrafter"/>
</dbReference>
<evidence type="ECO:0000313" key="4">
    <source>
        <dbReference type="Proteomes" id="UP001208570"/>
    </source>
</evidence>
<dbReference type="InterPro" id="IPR011611">
    <property type="entry name" value="PfkB_dom"/>
</dbReference>
<dbReference type="GO" id="GO:0006796">
    <property type="term" value="P:phosphate-containing compound metabolic process"/>
    <property type="evidence" value="ECO:0007669"/>
    <property type="project" value="UniProtKB-ARBA"/>
</dbReference>
<gene>
    <name evidence="3" type="ORF">LSH36_45g09001</name>
</gene>
<dbReference type="AlphaFoldDB" id="A0AAD9NEM9"/>
<evidence type="ECO:0000313" key="3">
    <source>
        <dbReference type="EMBL" id="KAK2165803.1"/>
    </source>
</evidence>
<dbReference type="GO" id="GO:0046872">
    <property type="term" value="F:metal ion binding"/>
    <property type="evidence" value="ECO:0007669"/>
    <property type="project" value="UniProtKB-KW"/>
</dbReference>
<dbReference type="PANTHER" id="PTHR42909">
    <property type="entry name" value="ZGC:136858"/>
    <property type="match status" value="1"/>
</dbReference>
<keyword evidence="4" id="KW-1185">Reference proteome</keyword>
<proteinExistence type="predicted"/>
<dbReference type="GO" id="GO:0016798">
    <property type="term" value="F:hydrolase activity, acting on glycosyl bonds"/>
    <property type="evidence" value="ECO:0007669"/>
    <property type="project" value="TreeGrafter"/>
</dbReference>
<feature type="domain" description="Carbohydrate kinase PfkB" evidence="2">
    <location>
        <begin position="161"/>
        <end position="212"/>
    </location>
</feature>
<reference evidence="3" key="1">
    <citation type="journal article" date="2023" name="Mol. Biol. Evol.">
        <title>Third-Generation Sequencing Reveals the Adaptive Role of the Epigenome in Three Deep-Sea Polychaetes.</title>
        <authorList>
            <person name="Perez M."/>
            <person name="Aroh O."/>
            <person name="Sun Y."/>
            <person name="Lan Y."/>
            <person name="Juniper S.K."/>
            <person name="Young C.R."/>
            <person name="Angers B."/>
            <person name="Qian P.Y."/>
        </authorList>
    </citation>
    <scope>NUCLEOTIDE SEQUENCE</scope>
    <source>
        <strain evidence="3">P08H-3</strain>
    </source>
</reference>
<dbReference type="Proteomes" id="UP001208570">
    <property type="component" value="Unassembled WGS sequence"/>
</dbReference>